<comment type="caution">
    <text evidence="2">The sequence shown here is derived from an EMBL/GenBank/DDBJ whole genome shotgun (WGS) entry which is preliminary data.</text>
</comment>
<dbReference type="InterPro" id="IPR029058">
    <property type="entry name" value="AB_hydrolase_fold"/>
</dbReference>
<proteinExistence type="predicted"/>
<accession>A0A2S7EXM7</accession>
<reference evidence="3" key="1">
    <citation type="submission" date="2016-08" db="EMBL/GenBank/DDBJ databases">
        <authorList>
            <person name="Merda D."/>
            <person name="Briand M."/>
            <person name="Taghouti G."/>
            <person name="Carrere S."/>
            <person name="Gouzy J."/>
            <person name="Portier P."/>
            <person name="Jacques M.-A."/>
            <person name="Fischer-Le Saux M."/>
        </authorList>
    </citation>
    <scope>NUCLEOTIDE SEQUENCE [LARGE SCALE GENOMIC DNA]</scope>
    <source>
        <strain evidence="3">CFBP1156</strain>
    </source>
</reference>
<dbReference type="GO" id="GO:0016787">
    <property type="term" value="F:hydrolase activity"/>
    <property type="evidence" value="ECO:0007669"/>
    <property type="project" value="InterPro"/>
</dbReference>
<dbReference type="Gene3D" id="3.40.50.1820">
    <property type="entry name" value="alpha/beta hydrolase"/>
    <property type="match status" value="1"/>
</dbReference>
<dbReference type="EMBL" id="MDEG01000006">
    <property type="protein sequence ID" value="PPU97912.1"/>
    <property type="molecule type" value="Genomic_DNA"/>
</dbReference>
<feature type="domain" description="Alpha/beta hydrolase fold-3" evidence="1">
    <location>
        <begin position="62"/>
        <end position="142"/>
    </location>
</feature>
<gene>
    <name evidence="2" type="ORF">XhyaCFBP1156_09065</name>
</gene>
<evidence type="ECO:0000313" key="2">
    <source>
        <dbReference type="EMBL" id="PPU97912.1"/>
    </source>
</evidence>
<dbReference type="AlphaFoldDB" id="A0A2S7EXM7"/>
<dbReference type="Pfam" id="PF07859">
    <property type="entry name" value="Abhydrolase_3"/>
    <property type="match status" value="1"/>
</dbReference>
<evidence type="ECO:0000259" key="1">
    <source>
        <dbReference type="Pfam" id="PF07859"/>
    </source>
</evidence>
<dbReference type="Proteomes" id="UP000238261">
    <property type="component" value="Unassembled WGS sequence"/>
</dbReference>
<keyword evidence="3" id="KW-1185">Reference proteome</keyword>
<dbReference type="InterPro" id="IPR013094">
    <property type="entry name" value="AB_hydrolase_3"/>
</dbReference>
<evidence type="ECO:0000313" key="3">
    <source>
        <dbReference type="Proteomes" id="UP000238261"/>
    </source>
</evidence>
<sequence length="181" mass="19436">MRTRWAWMRSGWGWGASRPAPSWRWPPRCACATRTRYAARARLLNDGAFDPHIAAHTAAAPGGADAMLSAAEMDEFWSCDLGAAAQARRDPLHAALHGLPPALLLWGERDLLGAQNAQMAQRLAGSGGGVQTRVYPGAPHGLLEAMPVSVQARDALAAGADWLRRHLQADARAADSRENEA</sequence>
<dbReference type="SUPFAM" id="SSF53474">
    <property type="entry name" value="alpha/beta-Hydrolases"/>
    <property type="match status" value="1"/>
</dbReference>
<protein>
    <recommendedName>
        <fullName evidence="1">Alpha/beta hydrolase fold-3 domain-containing protein</fullName>
    </recommendedName>
</protein>
<organism evidence="2 3">
    <name type="scientific">Xanthomonas hyacinthi</name>
    <dbReference type="NCBI Taxonomy" id="56455"/>
    <lineage>
        <taxon>Bacteria</taxon>
        <taxon>Pseudomonadati</taxon>
        <taxon>Pseudomonadota</taxon>
        <taxon>Gammaproteobacteria</taxon>
        <taxon>Lysobacterales</taxon>
        <taxon>Lysobacteraceae</taxon>
        <taxon>Xanthomonas</taxon>
    </lineage>
</organism>
<name>A0A2S7EXM7_9XANT</name>